<dbReference type="GO" id="GO:0045944">
    <property type="term" value="P:positive regulation of transcription by RNA polymerase II"/>
    <property type="evidence" value="ECO:0007669"/>
    <property type="project" value="InterPro"/>
</dbReference>
<comment type="subcellular location">
    <subcellularLocation>
        <location evidence="1">Nucleus</location>
    </subcellularLocation>
</comment>
<dbReference type="PROSITE" id="PS50066">
    <property type="entry name" value="MADS_BOX_2"/>
    <property type="match status" value="1"/>
</dbReference>
<dbReference type="InterPro" id="IPR033896">
    <property type="entry name" value="MEF2-like_N"/>
</dbReference>
<dbReference type="GO" id="GO:0000978">
    <property type="term" value="F:RNA polymerase II cis-regulatory region sequence-specific DNA binding"/>
    <property type="evidence" value="ECO:0007669"/>
    <property type="project" value="TreeGrafter"/>
</dbReference>
<dbReference type="Pfam" id="PF12347">
    <property type="entry name" value="HJURP_C"/>
    <property type="match status" value="1"/>
</dbReference>
<dbReference type="GO" id="GO:0042826">
    <property type="term" value="F:histone deacetylase binding"/>
    <property type="evidence" value="ECO:0007669"/>
    <property type="project" value="TreeGrafter"/>
</dbReference>
<feature type="region of interest" description="Disordered" evidence="7">
    <location>
        <begin position="91"/>
        <end position="131"/>
    </location>
</feature>
<feature type="region of interest" description="Disordered" evidence="7">
    <location>
        <begin position="375"/>
        <end position="474"/>
    </location>
</feature>
<dbReference type="AlphaFoldDB" id="A0A8J1M3N2"/>
<dbReference type="RefSeq" id="XP_041436303.1">
    <property type="nucleotide sequence ID" value="XM_041580369.1"/>
</dbReference>
<feature type="compositionally biased region" description="Polar residues" evidence="7">
    <location>
        <begin position="232"/>
        <end position="241"/>
    </location>
</feature>
<dbReference type="PRINTS" id="PR00404">
    <property type="entry name" value="MADSDOMAIN"/>
</dbReference>
<dbReference type="Proteomes" id="UP000186698">
    <property type="component" value="Chromosome 1L"/>
</dbReference>
<keyword evidence="9" id="KW-1185">Reference proteome</keyword>
<evidence type="ECO:0000256" key="3">
    <source>
        <dbReference type="ARBA" id="ARBA00023125"/>
    </source>
</evidence>
<proteinExistence type="predicted"/>
<keyword evidence="2" id="KW-0805">Transcription regulation</keyword>
<dbReference type="Pfam" id="PF00319">
    <property type="entry name" value="SRF-TF"/>
    <property type="match status" value="1"/>
</dbReference>
<keyword evidence="4" id="KW-0010">Activator</keyword>
<dbReference type="GO" id="GO:0005634">
    <property type="term" value="C:nucleus"/>
    <property type="evidence" value="ECO:0007669"/>
    <property type="project" value="UniProtKB-SubCell"/>
</dbReference>
<feature type="compositionally biased region" description="Basic and acidic residues" evidence="7">
    <location>
        <begin position="434"/>
        <end position="444"/>
    </location>
</feature>
<evidence type="ECO:0000259" key="8">
    <source>
        <dbReference type="PROSITE" id="PS50066"/>
    </source>
</evidence>
<feature type="compositionally biased region" description="Polar residues" evidence="7">
    <location>
        <begin position="375"/>
        <end position="390"/>
    </location>
</feature>
<dbReference type="CDD" id="cd00265">
    <property type="entry name" value="MADS_MEF2_like"/>
    <property type="match status" value="1"/>
</dbReference>
<dbReference type="GeneID" id="444310"/>
<dbReference type="SMART" id="SM00432">
    <property type="entry name" value="MADS"/>
    <property type="match status" value="1"/>
</dbReference>
<keyword evidence="5" id="KW-0804">Transcription</keyword>
<evidence type="ECO:0000256" key="2">
    <source>
        <dbReference type="ARBA" id="ARBA00023015"/>
    </source>
</evidence>
<evidence type="ECO:0000256" key="6">
    <source>
        <dbReference type="ARBA" id="ARBA00023242"/>
    </source>
</evidence>
<evidence type="ECO:0000256" key="7">
    <source>
        <dbReference type="SAM" id="MobiDB-lite"/>
    </source>
</evidence>
<sequence length="474" mass="51902">MGRKKIQITRIMDERNRQVTFTKRKFGLMKKAYELSVLCDCEIALIIFNSTNKLFQYASTDMDKVLLKYTEYNEPHESRTNSDIVETLRKKGLNGCDSPDPDADDSALNKKENKGCESPDPDSSYALTPRTEEKYKKINEEFDIMIKSHKIPAVPPPNFEMPVSIPVSNPNSLIYSNPAGSLGNHNLLPLSHPSLHRNSMSPGVTHRPPSAGNAGNGYGNHRNSPGLLVSPGNLNKNMQTKSPPPMNLGMNNRKPDLRVLIPPGSKNTMPSVSEDVDLLLNQRINNSQSAQSLATPVVPVATPTLPGQGMGGYPTAISTTYGTEYALSSADLSSLSGFNTSALHLGSVTGWQQHHLHNMPHSALSQLGACTSTHLSQNSNLSLPSTQSLHIKSEPVSPPRDRTTTPSGYPHHTRHDAGRSPVDSLSSCSSSYDGSDREDHRNDFHSPIGLTRPLQDERESPSVKRMRLSEGWAT</sequence>
<evidence type="ECO:0000313" key="10">
    <source>
        <dbReference type="RefSeq" id="XP_041436303.1"/>
    </source>
</evidence>
<evidence type="ECO:0000256" key="4">
    <source>
        <dbReference type="ARBA" id="ARBA00023159"/>
    </source>
</evidence>
<feature type="domain" description="MADS-box" evidence="8">
    <location>
        <begin position="1"/>
        <end position="61"/>
    </location>
</feature>
<keyword evidence="3" id="KW-0238">DNA-binding</keyword>
<dbReference type="GO" id="GO:0007507">
    <property type="term" value="P:heart development"/>
    <property type="evidence" value="ECO:0007669"/>
    <property type="project" value="TreeGrafter"/>
</dbReference>
<dbReference type="InterPro" id="IPR002100">
    <property type="entry name" value="TF_MADSbox"/>
</dbReference>
<organism evidence="9 10">
    <name type="scientific">Xenopus laevis</name>
    <name type="common">African clawed frog</name>
    <dbReference type="NCBI Taxonomy" id="8355"/>
    <lineage>
        <taxon>Eukaryota</taxon>
        <taxon>Metazoa</taxon>
        <taxon>Chordata</taxon>
        <taxon>Craniata</taxon>
        <taxon>Vertebrata</taxon>
        <taxon>Euteleostomi</taxon>
        <taxon>Amphibia</taxon>
        <taxon>Batrachia</taxon>
        <taxon>Anura</taxon>
        <taxon>Pipoidea</taxon>
        <taxon>Pipidae</taxon>
        <taxon>Xenopodinae</taxon>
        <taxon>Xenopus</taxon>
        <taxon>Xenopus</taxon>
    </lineage>
</organism>
<dbReference type="InterPro" id="IPR022102">
    <property type="entry name" value="HJURP_C"/>
</dbReference>
<dbReference type="Gene3D" id="3.40.1810.10">
    <property type="entry name" value="Transcription factor, MADS-box"/>
    <property type="match status" value="1"/>
</dbReference>
<dbReference type="GO" id="GO:0030154">
    <property type="term" value="P:cell differentiation"/>
    <property type="evidence" value="ECO:0007669"/>
    <property type="project" value="TreeGrafter"/>
</dbReference>
<dbReference type="SUPFAM" id="SSF55455">
    <property type="entry name" value="SRF-like"/>
    <property type="match status" value="1"/>
</dbReference>
<reference evidence="10" key="1">
    <citation type="submission" date="2025-08" db="UniProtKB">
        <authorList>
            <consortium name="RefSeq"/>
        </authorList>
    </citation>
    <scope>IDENTIFICATION</scope>
    <source>
        <strain evidence="10">J_2021</strain>
        <tissue evidence="10">Erythrocytes</tissue>
    </source>
</reference>
<dbReference type="FunFam" id="3.40.1810.10:FF:000001">
    <property type="entry name" value="Myocyte-specific enhancer factor 2A homolog"/>
    <property type="match status" value="1"/>
</dbReference>
<dbReference type="GO" id="GO:0046983">
    <property type="term" value="F:protein dimerization activity"/>
    <property type="evidence" value="ECO:0007669"/>
    <property type="project" value="InterPro"/>
</dbReference>
<dbReference type="PANTHER" id="PTHR11945:SF145">
    <property type="entry name" value="MYOCYTE ENHANCER FACTOR 2B-RELATED"/>
    <property type="match status" value="1"/>
</dbReference>
<dbReference type="PANTHER" id="PTHR11945">
    <property type="entry name" value="MADS BOX PROTEIN"/>
    <property type="match status" value="1"/>
</dbReference>
<evidence type="ECO:0000256" key="1">
    <source>
        <dbReference type="ARBA" id="ARBA00004123"/>
    </source>
</evidence>
<dbReference type="CTD" id="444310"/>
<dbReference type="PROSITE" id="PS00350">
    <property type="entry name" value="MADS_BOX_1"/>
    <property type="match status" value="1"/>
</dbReference>
<feature type="region of interest" description="Disordered" evidence="7">
    <location>
        <begin position="198"/>
        <end position="250"/>
    </location>
</feature>
<feature type="compositionally biased region" description="Basic and acidic residues" evidence="7">
    <location>
        <begin position="107"/>
        <end position="117"/>
    </location>
</feature>
<feature type="compositionally biased region" description="Low complexity" evidence="7">
    <location>
        <begin position="420"/>
        <end position="433"/>
    </location>
</feature>
<dbReference type="GO" id="GO:0000981">
    <property type="term" value="F:DNA-binding transcription factor activity, RNA polymerase II-specific"/>
    <property type="evidence" value="ECO:0007669"/>
    <property type="project" value="TreeGrafter"/>
</dbReference>
<protein>
    <submittedName>
        <fullName evidence="10">MADS box transcription enhancer factor 2, polypeptide C (Myocyte enhancer factor 2C) L homeolog isoform X5</fullName>
    </submittedName>
</protein>
<dbReference type="InterPro" id="IPR036879">
    <property type="entry name" value="TF_MADSbox_sf"/>
</dbReference>
<accession>A0A8J1M3N2</accession>
<evidence type="ECO:0000313" key="9">
    <source>
        <dbReference type="Proteomes" id="UP000186698"/>
    </source>
</evidence>
<name>A0A8J1M3N2_XENLA</name>
<keyword evidence="6" id="KW-0539">Nucleus</keyword>
<gene>
    <name evidence="10" type="primary">mef2c.L</name>
    <name evidence="10" type="synonym">mef2c</name>
    <name evidence="10" type="synonym">XMEF2C</name>
</gene>
<evidence type="ECO:0000256" key="5">
    <source>
        <dbReference type="ARBA" id="ARBA00023163"/>
    </source>
</evidence>